<gene>
    <name evidence="2" type="ORF">HF086_008491</name>
</gene>
<organism evidence="2 3">
    <name type="scientific">Spodoptera exigua</name>
    <name type="common">Beet armyworm</name>
    <name type="synonym">Noctua fulgens</name>
    <dbReference type="NCBI Taxonomy" id="7107"/>
    <lineage>
        <taxon>Eukaryota</taxon>
        <taxon>Metazoa</taxon>
        <taxon>Ecdysozoa</taxon>
        <taxon>Arthropoda</taxon>
        <taxon>Hexapoda</taxon>
        <taxon>Insecta</taxon>
        <taxon>Pterygota</taxon>
        <taxon>Neoptera</taxon>
        <taxon>Endopterygota</taxon>
        <taxon>Lepidoptera</taxon>
        <taxon>Glossata</taxon>
        <taxon>Ditrysia</taxon>
        <taxon>Noctuoidea</taxon>
        <taxon>Noctuidae</taxon>
        <taxon>Amphipyrinae</taxon>
        <taxon>Spodoptera</taxon>
    </lineage>
</organism>
<evidence type="ECO:0000256" key="1">
    <source>
        <dbReference type="SAM" id="Coils"/>
    </source>
</evidence>
<keyword evidence="1" id="KW-0175">Coiled coil</keyword>
<dbReference type="EMBL" id="JACEFF010000699">
    <property type="protein sequence ID" value="KAH9632664.1"/>
    <property type="molecule type" value="Genomic_DNA"/>
</dbReference>
<evidence type="ECO:0000313" key="3">
    <source>
        <dbReference type="Proteomes" id="UP000814243"/>
    </source>
</evidence>
<feature type="coiled-coil region" evidence="1">
    <location>
        <begin position="11"/>
        <end position="38"/>
    </location>
</feature>
<comment type="caution">
    <text evidence="2">The sequence shown here is derived from an EMBL/GenBank/DDBJ whole genome shotgun (WGS) entry which is preliminary data.</text>
</comment>
<sequence length="173" mass="17762">MSYVIESGGPLENASRELGQAQLSVQQLQRLLDALELQQQIHHDTDALSALTAPPSPGGGASSMPNSAASLPIACAAARPQSLPGAETLATAPGPASLTSLTPDHQLREDFTVLAKDLVANLKTVVATLVCERGRLRAAMDAAETASTPGAVMAALRTNLTTALQQNSGETAL</sequence>
<accession>A0A922MA11</accession>
<protein>
    <submittedName>
        <fullName evidence="2">Uncharacterized protein</fullName>
    </submittedName>
</protein>
<reference evidence="2" key="1">
    <citation type="journal article" date="2021" name="G3 (Bethesda)">
        <title>Genome and transcriptome analysis of the beet armyworm Spodoptera exigua reveals targets for pest control. .</title>
        <authorList>
            <person name="Simon S."/>
            <person name="Breeschoten T."/>
            <person name="Jansen H.J."/>
            <person name="Dirks R.P."/>
            <person name="Schranz M.E."/>
            <person name="Ros V.I.D."/>
        </authorList>
    </citation>
    <scope>NUCLEOTIDE SEQUENCE</scope>
    <source>
        <strain evidence="2">TB_SE_WUR_2020</strain>
    </source>
</reference>
<name>A0A922MA11_SPOEX</name>
<dbReference type="Proteomes" id="UP000814243">
    <property type="component" value="Unassembled WGS sequence"/>
</dbReference>
<evidence type="ECO:0000313" key="2">
    <source>
        <dbReference type="EMBL" id="KAH9632664.1"/>
    </source>
</evidence>
<proteinExistence type="predicted"/>
<dbReference type="AlphaFoldDB" id="A0A922MA11"/>